<evidence type="ECO:0000313" key="9">
    <source>
        <dbReference type="Proteomes" id="UP000198620"/>
    </source>
</evidence>
<keyword evidence="5 7" id="KW-0732">Signal</keyword>
<evidence type="ECO:0000313" key="8">
    <source>
        <dbReference type="EMBL" id="SEK58894.1"/>
    </source>
</evidence>
<evidence type="ECO:0000256" key="7">
    <source>
        <dbReference type="SAM" id="SignalP"/>
    </source>
</evidence>
<dbReference type="InterPro" id="IPR006127">
    <property type="entry name" value="ZnuA-like"/>
</dbReference>
<evidence type="ECO:0000256" key="6">
    <source>
        <dbReference type="RuleBase" id="RU003512"/>
    </source>
</evidence>
<dbReference type="GO" id="GO:0007155">
    <property type="term" value="P:cell adhesion"/>
    <property type="evidence" value="ECO:0007669"/>
    <property type="project" value="InterPro"/>
</dbReference>
<dbReference type="InterPro" id="IPR006129">
    <property type="entry name" value="AdhesinB"/>
</dbReference>
<name>A0A1H7I978_9PROT</name>
<dbReference type="PRINTS" id="PR00691">
    <property type="entry name" value="ADHESINB"/>
</dbReference>
<dbReference type="PRINTS" id="PR00690">
    <property type="entry name" value="ADHESNFAMILY"/>
</dbReference>
<proteinExistence type="inferred from homology"/>
<dbReference type="GO" id="GO:0030313">
    <property type="term" value="C:cell envelope"/>
    <property type="evidence" value="ECO:0007669"/>
    <property type="project" value="UniProtKB-SubCell"/>
</dbReference>
<accession>A0A1H7I978</accession>
<feature type="signal peptide" evidence="7">
    <location>
        <begin position="1"/>
        <end position="23"/>
    </location>
</feature>
<protein>
    <submittedName>
        <fullName evidence="8">Zinc/manganese transport system substrate-binding protein/manganese/iron transport system substrate-binding protein</fullName>
    </submittedName>
</protein>
<keyword evidence="3 6" id="KW-0813">Transport</keyword>
<dbReference type="InterPro" id="IPR050492">
    <property type="entry name" value="Bact_metal-bind_prot9"/>
</dbReference>
<organism evidence="8 9">
    <name type="scientific">Nitrosovibrio tenuis</name>
    <dbReference type="NCBI Taxonomy" id="1233"/>
    <lineage>
        <taxon>Bacteria</taxon>
        <taxon>Pseudomonadati</taxon>
        <taxon>Pseudomonadota</taxon>
        <taxon>Betaproteobacteria</taxon>
        <taxon>Nitrosomonadales</taxon>
        <taxon>Nitrosomonadaceae</taxon>
        <taxon>Nitrosovibrio</taxon>
    </lineage>
</organism>
<dbReference type="OrthoDB" id="9793396at2"/>
<dbReference type="Gene3D" id="3.40.50.1980">
    <property type="entry name" value="Nitrogenase molybdenum iron protein domain"/>
    <property type="match status" value="2"/>
</dbReference>
<dbReference type="EMBL" id="FOBH01000002">
    <property type="protein sequence ID" value="SEK58894.1"/>
    <property type="molecule type" value="Genomic_DNA"/>
</dbReference>
<evidence type="ECO:0000256" key="1">
    <source>
        <dbReference type="ARBA" id="ARBA00004196"/>
    </source>
</evidence>
<feature type="chain" id="PRO_5011657061" evidence="7">
    <location>
        <begin position="24"/>
        <end position="321"/>
    </location>
</feature>
<gene>
    <name evidence="8" type="ORF">SAMN05216387_10294</name>
</gene>
<dbReference type="RefSeq" id="WP_090827043.1">
    <property type="nucleotide sequence ID" value="NZ_FOBH01000002.1"/>
</dbReference>
<dbReference type="AlphaFoldDB" id="A0A1H7I978"/>
<dbReference type="STRING" id="1233.SAMN05216387_10294"/>
<comment type="subcellular location">
    <subcellularLocation>
        <location evidence="1">Cell envelope</location>
    </subcellularLocation>
</comment>
<dbReference type="Pfam" id="PF01297">
    <property type="entry name" value="ZnuA"/>
    <property type="match status" value="1"/>
</dbReference>
<dbReference type="InterPro" id="IPR006128">
    <property type="entry name" value="Lipoprotein_PsaA-like"/>
</dbReference>
<evidence type="ECO:0000256" key="3">
    <source>
        <dbReference type="ARBA" id="ARBA00022448"/>
    </source>
</evidence>
<dbReference type="PANTHER" id="PTHR42953:SF1">
    <property type="entry name" value="METAL-BINDING PROTEIN HI_0362-RELATED"/>
    <property type="match status" value="1"/>
</dbReference>
<evidence type="ECO:0000256" key="5">
    <source>
        <dbReference type="ARBA" id="ARBA00022729"/>
    </source>
</evidence>
<sequence>MKSVLFALKSVFLLITLSISSVAQSTHIDKKINVVTTVAPITDIVQNIGMGYVNVTGIVPNGTDSHTFEPTPAIARLLGASDIIIVNGLDLELPTVKLAEKVKTTNTPIVQLGNLALRREDWRYDNSFPRELGHPNPHLWPNIALAMRYAEIIHDSLVALDPAHQEGYGANMKLYVDKLRRLDNAVFDCVKSIPEKNRKLVTYHDSFAYFAPRYGMTVIAAIQPSNFSEPRPQEVIRIIKQIKREKVPAIFGSDVFPSKVMEQIARETGVRFIDQLSDDELPAPPKHSFIGMMENNLVVMTGALGGNSSCMTNVDASNIKP</sequence>
<dbReference type="Proteomes" id="UP000198620">
    <property type="component" value="Unassembled WGS sequence"/>
</dbReference>
<comment type="similarity">
    <text evidence="2 6">Belongs to the bacterial solute-binding protein 9 family.</text>
</comment>
<dbReference type="GO" id="GO:0046872">
    <property type="term" value="F:metal ion binding"/>
    <property type="evidence" value="ECO:0007669"/>
    <property type="project" value="UniProtKB-KW"/>
</dbReference>
<dbReference type="PANTHER" id="PTHR42953">
    <property type="entry name" value="HIGH-AFFINITY ZINC UPTAKE SYSTEM PROTEIN ZNUA-RELATED"/>
    <property type="match status" value="1"/>
</dbReference>
<keyword evidence="9" id="KW-1185">Reference proteome</keyword>
<evidence type="ECO:0000256" key="2">
    <source>
        <dbReference type="ARBA" id="ARBA00011028"/>
    </source>
</evidence>
<dbReference type="GO" id="GO:0030001">
    <property type="term" value="P:metal ion transport"/>
    <property type="evidence" value="ECO:0007669"/>
    <property type="project" value="InterPro"/>
</dbReference>
<reference evidence="8 9" key="1">
    <citation type="submission" date="2016-10" db="EMBL/GenBank/DDBJ databases">
        <authorList>
            <person name="de Groot N.N."/>
        </authorList>
    </citation>
    <scope>NUCLEOTIDE SEQUENCE [LARGE SCALE GENOMIC DNA]</scope>
    <source>
        <strain evidence="8 9">Nv1</strain>
    </source>
</reference>
<keyword evidence="4" id="KW-0479">Metal-binding</keyword>
<evidence type="ECO:0000256" key="4">
    <source>
        <dbReference type="ARBA" id="ARBA00022723"/>
    </source>
</evidence>
<dbReference type="SUPFAM" id="SSF53807">
    <property type="entry name" value="Helical backbone' metal receptor"/>
    <property type="match status" value="1"/>
</dbReference>